<dbReference type="Gene3D" id="3.30.70.270">
    <property type="match status" value="1"/>
</dbReference>
<dbReference type="PROSITE" id="PS50887">
    <property type="entry name" value="GGDEF"/>
    <property type="match status" value="1"/>
</dbReference>
<evidence type="ECO:0000313" key="3">
    <source>
        <dbReference type="Proteomes" id="UP000317355"/>
    </source>
</evidence>
<dbReference type="InterPro" id="IPR043128">
    <property type="entry name" value="Rev_trsase/Diguanyl_cyclase"/>
</dbReference>
<dbReference type="PANTHER" id="PTHR46663:SF2">
    <property type="entry name" value="GGDEF DOMAIN-CONTAINING PROTEIN"/>
    <property type="match status" value="1"/>
</dbReference>
<dbReference type="SUPFAM" id="SSF55073">
    <property type="entry name" value="Nucleotide cyclase"/>
    <property type="match status" value="1"/>
</dbReference>
<dbReference type="EMBL" id="VMRY01000086">
    <property type="protein sequence ID" value="TVT51644.1"/>
    <property type="molecule type" value="Genomic_DNA"/>
</dbReference>
<sequence length="129" mass="14218">MLSLHCCIIYFVSSIEIASRLKASLREIDSATRMGGDEFLLLVSEIESRTHIETMADRILEQVRVPFKLGPETLFPSCSMGIALSTEGATSNALIANSDRALYLAKKQGKNRYAFANASDKGVKYDPIE</sequence>
<gene>
    <name evidence="2" type="ORF">FHK82_15285</name>
</gene>
<dbReference type="PANTHER" id="PTHR46663">
    <property type="entry name" value="DIGUANYLATE CYCLASE DGCT-RELATED"/>
    <property type="match status" value="1"/>
</dbReference>
<evidence type="ECO:0000313" key="2">
    <source>
        <dbReference type="EMBL" id="TVT51644.1"/>
    </source>
</evidence>
<accession>A0A558CSA1</accession>
<dbReference type="InterPro" id="IPR029787">
    <property type="entry name" value="Nucleotide_cyclase"/>
</dbReference>
<dbReference type="CDD" id="cd01949">
    <property type="entry name" value="GGDEF"/>
    <property type="match status" value="1"/>
</dbReference>
<dbReference type="InterPro" id="IPR000160">
    <property type="entry name" value="GGDEF_dom"/>
</dbReference>
<name>A0A558CSA1_9GAMM</name>
<dbReference type="Pfam" id="PF00990">
    <property type="entry name" value="GGDEF"/>
    <property type="match status" value="1"/>
</dbReference>
<reference evidence="2 3" key="1">
    <citation type="submission" date="2019-07" db="EMBL/GenBank/DDBJ databases">
        <title>The pathways for chlorine oxyanion respiration interact through the shared metabolite chlorate.</title>
        <authorList>
            <person name="Barnum T.P."/>
            <person name="Cheng Y."/>
            <person name="Hill K.A."/>
            <person name="Lucas L.N."/>
            <person name="Carlson H.K."/>
            <person name="Coates J.D."/>
        </authorList>
    </citation>
    <scope>NUCLEOTIDE SEQUENCE [LARGE SCALE GENOMIC DNA]</scope>
    <source>
        <strain evidence="2">BK-3</strain>
    </source>
</reference>
<proteinExistence type="predicted"/>
<dbReference type="Proteomes" id="UP000317355">
    <property type="component" value="Unassembled WGS sequence"/>
</dbReference>
<dbReference type="AlphaFoldDB" id="A0A558CSA1"/>
<dbReference type="InterPro" id="IPR052163">
    <property type="entry name" value="DGC-Regulatory_Protein"/>
</dbReference>
<feature type="domain" description="GGDEF" evidence="1">
    <location>
        <begin position="1"/>
        <end position="118"/>
    </location>
</feature>
<dbReference type="SMART" id="SM00267">
    <property type="entry name" value="GGDEF"/>
    <property type="match status" value="1"/>
</dbReference>
<dbReference type="NCBIfam" id="TIGR00254">
    <property type="entry name" value="GGDEF"/>
    <property type="match status" value="1"/>
</dbReference>
<organism evidence="2 3">
    <name type="scientific">Sedimenticola thiotaurini</name>
    <dbReference type="NCBI Taxonomy" id="1543721"/>
    <lineage>
        <taxon>Bacteria</taxon>
        <taxon>Pseudomonadati</taxon>
        <taxon>Pseudomonadota</taxon>
        <taxon>Gammaproteobacteria</taxon>
        <taxon>Chromatiales</taxon>
        <taxon>Sedimenticolaceae</taxon>
        <taxon>Sedimenticola</taxon>
    </lineage>
</organism>
<protein>
    <submittedName>
        <fullName evidence="2">GGDEF domain-containing protein</fullName>
    </submittedName>
</protein>
<comment type="caution">
    <text evidence="2">The sequence shown here is derived from an EMBL/GenBank/DDBJ whole genome shotgun (WGS) entry which is preliminary data.</text>
</comment>
<evidence type="ECO:0000259" key="1">
    <source>
        <dbReference type="PROSITE" id="PS50887"/>
    </source>
</evidence>